<dbReference type="PANTHER" id="PTHR37305">
    <property type="entry name" value="INTEGRAL MEMBRANE PROTEIN-RELATED"/>
    <property type="match status" value="1"/>
</dbReference>
<dbReference type="EMBL" id="JAFBFH010000008">
    <property type="protein sequence ID" value="MBM7714653.1"/>
    <property type="molecule type" value="Genomic_DNA"/>
</dbReference>
<accession>A0ABS2R4W6</accession>
<feature type="transmembrane region" description="Helical" evidence="1">
    <location>
        <begin position="281"/>
        <end position="302"/>
    </location>
</feature>
<dbReference type="Pfam" id="PF12679">
    <property type="entry name" value="ABC2_membrane_2"/>
    <property type="match status" value="1"/>
</dbReference>
<gene>
    <name evidence="2" type="ORF">JOC94_001625</name>
</gene>
<protein>
    <submittedName>
        <fullName evidence="2">ABC-2 type transport system permease protein</fullName>
    </submittedName>
</protein>
<name>A0ABS2R4W6_9BACI</name>
<feature type="transmembrane region" description="Helical" evidence="1">
    <location>
        <begin position="107"/>
        <end position="126"/>
    </location>
</feature>
<keyword evidence="3" id="KW-1185">Reference proteome</keyword>
<dbReference type="Proteomes" id="UP000823485">
    <property type="component" value="Unassembled WGS sequence"/>
</dbReference>
<reference evidence="2 3" key="1">
    <citation type="submission" date="2021-01" db="EMBL/GenBank/DDBJ databases">
        <title>Genomic Encyclopedia of Type Strains, Phase IV (KMG-IV): sequencing the most valuable type-strain genomes for metagenomic binning, comparative biology and taxonomic classification.</title>
        <authorList>
            <person name="Goeker M."/>
        </authorList>
    </citation>
    <scope>NUCLEOTIDE SEQUENCE [LARGE SCALE GENOMIC DNA]</scope>
    <source>
        <strain evidence="2 3">DSM 105453</strain>
    </source>
</reference>
<feature type="transmembrane region" description="Helical" evidence="1">
    <location>
        <begin position="203"/>
        <end position="228"/>
    </location>
</feature>
<sequence length="314" mass="35323">MKAAIKNEIIKLWLRKKIVVLLIISVGMMILSATLSYFDSNEVKMASNEIYEMEKQSLKSLYSNKEIDSTYIERSLEIIDTKMAHNIPAEGYQTGAMLLFEEITGGFFISIILPFAVIILCSDMIVGEQTTGSLKSLLFSPLGRGRLLFSKILAVFFVLLGLSIFYFLLEYITTGTLYRFGGWTDQIVLTLINPGIYSVWQGIVLGFLLLVISMTFYILLAIFFSVIFNNVMSSILGFITFVLIQYTSPLYMEKIPYLYYSVFPNVKLALFLEGGGATQPYGVSLISAIVVIGLAIVLLLYLSMVIFKKRDIFV</sequence>
<evidence type="ECO:0000256" key="1">
    <source>
        <dbReference type="SAM" id="Phobius"/>
    </source>
</evidence>
<keyword evidence="1" id="KW-1133">Transmembrane helix</keyword>
<organism evidence="2 3">
    <name type="scientific">Siminovitchia thermophila</name>
    <dbReference type="NCBI Taxonomy" id="1245522"/>
    <lineage>
        <taxon>Bacteria</taxon>
        <taxon>Bacillati</taxon>
        <taxon>Bacillota</taxon>
        <taxon>Bacilli</taxon>
        <taxon>Bacillales</taxon>
        <taxon>Bacillaceae</taxon>
        <taxon>Siminovitchia</taxon>
    </lineage>
</organism>
<dbReference type="RefSeq" id="WP_077112635.1">
    <property type="nucleotide sequence ID" value="NZ_JAFBFH010000008.1"/>
</dbReference>
<feature type="transmembrane region" description="Helical" evidence="1">
    <location>
        <begin position="147"/>
        <end position="169"/>
    </location>
</feature>
<evidence type="ECO:0000313" key="3">
    <source>
        <dbReference type="Proteomes" id="UP000823485"/>
    </source>
</evidence>
<comment type="caution">
    <text evidence="2">The sequence shown here is derived from an EMBL/GenBank/DDBJ whole genome shotgun (WGS) entry which is preliminary data.</text>
</comment>
<keyword evidence="1" id="KW-0812">Transmembrane</keyword>
<keyword evidence="1" id="KW-0472">Membrane</keyword>
<proteinExistence type="predicted"/>
<dbReference type="PANTHER" id="PTHR37305:SF1">
    <property type="entry name" value="MEMBRANE PROTEIN"/>
    <property type="match status" value="1"/>
</dbReference>
<evidence type="ECO:0000313" key="2">
    <source>
        <dbReference type="EMBL" id="MBM7714653.1"/>
    </source>
</evidence>
<feature type="transmembrane region" description="Helical" evidence="1">
    <location>
        <begin position="18"/>
        <end position="38"/>
    </location>
</feature>
<feature type="transmembrane region" description="Helical" evidence="1">
    <location>
        <begin position="235"/>
        <end position="252"/>
    </location>
</feature>